<protein>
    <submittedName>
        <fullName evidence="2">Uncharacterized protein</fullName>
    </submittedName>
</protein>
<evidence type="ECO:0000256" key="1">
    <source>
        <dbReference type="SAM" id="Phobius"/>
    </source>
</evidence>
<keyword evidence="1" id="KW-1133">Transmembrane helix</keyword>
<keyword evidence="1" id="KW-0472">Membrane</keyword>
<reference evidence="2 3" key="1">
    <citation type="journal article" date="2012" name="Nature">
        <title>Repeated polyploidization of Gossypium genomes and the evolution of spinnable cotton fibres.</title>
        <authorList>
            <person name="Paterson A.H."/>
            <person name="Wendel J.F."/>
            <person name="Gundlach H."/>
            <person name="Guo H."/>
            <person name="Jenkins J."/>
            <person name="Jin D."/>
            <person name="Llewellyn D."/>
            <person name="Showmaker K.C."/>
            <person name="Shu S."/>
            <person name="Udall J."/>
            <person name="Yoo M.J."/>
            <person name="Byers R."/>
            <person name="Chen W."/>
            <person name="Doron-Faigenboim A."/>
            <person name="Duke M.V."/>
            <person name="Gong L."/>
            <person name="Grimwood J."/>
            <person name="Grover C."/>
            <person name="Grupp K."/>
            <person name="Hu G."/>
            <person name="Lee T.H."/>
            <person name="Li J."/>
            <person name="Lin L."/>
            <person name="Liu T."/>
            <person name="Marler B.S."/>
            <person name="Page J.T."/>
            <person name="Roberts A.W."/>
            <person name="Romanel E."/>
            <person name="Sanders W.S."/>
            <person name="Szadkowski E."/>
            <person name="Tan X."/>
            <person name="Tang H."/>
            <person name="Xu C."/>
            <person name="Wang J."/>
            <person name="Wang Z."/>
            <person name="Zhang D."/>
            <person name="Zhang L."/>
            <person name="Ashrafi H."/>
            <person name="Bedon F."/>
            <person name="Bowers J.E."/>
            <person name="Brubaker C.L."/>
            <person name="Chee P.W."/>
            <person name="Das S."/>
            <person name="Gingle A.R."/>
            <person name="Haigler C.H."/>
            <person name="Harker D."/>
            <person name="Hoffmann L.V."/>
            <person name="Hovav R."/>
            <person name="Jones D.C."/>
            <person name="Lemke C."/>
            <person name="Mansoor S."/>
            <person name="ur Rahman M."/>
            <person name="Rainville L.N."/>
            <person name="Rambani A."/>
            <person name="Reddy U.K."/>
            <person name="Rong J.K."/>
            <person name="Saranga Y."/>
            <person name="Scheffler B.E."/>
            <person name="Scheffler J.A."/>
            <person name="Stelly D.M."/>
            <person name="Triplett B.A."/>
            <person name="Van Deynze A."/>
            <person name="Vaslin M.F."/>
            <person name="Waghmare V.N."/>
            <person name="Walford S.A."/>
            <person name="Wright R.J."/>
            <person name="Zaki E.A."/>
            <person name="Zhang T."/>
            <person name="Dennis E.S."/>
            <person name="Mayer K.F."/>
            <person name="Peterson D.G."/>
            <person name="Rokhsar D.S."/>
            <person name="Wang X."/>
            <person name="Schmutz J."/>
        </authorList>
    </citation>
    <scope>NUCLEOTIDE SEQUENCE [LARGE SCALE GENOMIC DNA]</scope>
</reference>
<dbReference type="EMBL" id="CM001741">
    <property type="protein sequence ID" value="KJB13527.1"/>
    <property type="molecule type" value="Genomic_DNA"/>
</dbReference>
<keyword evidence="3" id="KW-1185">Reference proteome</keyword>
<feature type="transmembrane region" description="Helical" evidence="1">
    <location>
        <begin position="6"/>
        <end position="32"/>
    </location>
</feature>
<feature type="transmembrane region" description="Helical" evidence="1">
    <location>
        <begin position="53"/>
        <end position="75"/>
    </location>
</feature>
<dbReference type="AlphaFoldDB" id="A0A0D2M887"/>
<gene>
    <name evidence="2" type="ORF">B456_002G081200</name>
</gene>
<evidence type="ECO:0000313" key="2">
    <source>
        <dbReference type="EMBL" id="KJB13527.1"/>
    </source>
</evidence>
<dbReference type="Gramene" id="KJB13527">
    <property type="protein sequence ID" value="KJB13527"/>
    <property type="gene ID" value="B456_002G081200"/>
</dbReference>
<proteinExistence type="predicted"/>
<dbReference type="Proteomes" id="UP000032304">
    <property type="component" value="Chromosome 2"/>
</dbReference>
<keyword evidence="1" id="KW-0812">Transmembrane</keyword>
<evidence type="ECO:0000313" key="3">
    <source>
        <dbReference type="Proteomes" id="UP000032304"/>
    </source>
</evidence>
<name>A0A0D2M887_GOSRA</name>
<accession>A0A0D2M887</accession>
<organism evidence="2 3">
    <name type="scientific">Gossypium raimondii</name>
    <name type="common">Peruvian cotton</name>
    <name type="synonym">Gossypium klotzschianum subsp. raimondii</name>
    <dbReference type="NCBI Taxonomy" id="29730"/>
    <lineage>
        <taxon>Eukaryota</taxon>
        <taxon>Viridiplantae</taxon>
        <taxon>Streptophyta</taxon>
        <taxon>Embryophyta</taxon>
        <taxon>Tracheophyta</taxon>
        <taxon>Spermatophyta</taxon>
        <taxon>Magnoliopsida</taxon>
        <taxon>eudicotyledons</taxon>
        <taxon>Gunneridae</taxon>
        <taxon>Pentapetalae</taxon>
        <taxon>rosids</taxon>
        <taxon>malvids</taxon>
        <taxon>Malvales</taxon>
        <taxon>Malvaceae</taxon>
        <taxon>Malvoideae</taxon>
        <taxon>Gossypium</taxon>
    </lineage>
</organism>
<sequence>MGLRFGLLGILYLIFVSSVLFLAVVRCLQIYVLSEINMKLTNLPIRNCWKILFGLRCSFVSLELISEFCLVRLMWM</sequence>